<protein>
    <submittedName>
        <fullName evidence="2">Uncharacterized protein</fullName>
    </submittedName>
</protein>
<evidence type="ECO:0000313" key="3">
    <source>
        <dbReference type="Proteomes" id="UP001156672"/>
    </source>
</evidence>
<comment type="caution">
    <text evidence="2">The sequence shown here is derived from an EMBL/GenBank/DDBJ whole genome shotgun (WGS) entry which is preliminary data.</text>
</comment>
<name>A0ABQ5WYR1_9PROT</name>
<dbReference type="EMBL" id="BSNW01000009">
    <property type="protein sequence ID" value="GLQ68652.1"/>
    <property type="molecule type" value="Genomic_DNA"/>
</dbReference>
<gene>
    <name evidence="2" type="ORF">GCM10007866_11030</name>
</gene>
<proteinExistence type="predicted"/>
<dbReference type="Proteomes" id="UP001156672">
    <property type="component" value="Unassembled WGS sequence"/>
</dbReference>
<evidence type="ECO:0000256" key="1">
    <source>
        <dbReference type="SAM" id="MobiDB-lite"/>
    </source>
</evidence>
<keyword evidence="3" id="KW-1185">Reference proteome</keyword>
<sequence>MTGMVVVGSSARIFIASAIVQREPDWTALCVLETAFMSFPVAEKEKNQTHASIRNPVSGPDAGEPYEKKN</sequence>
<organism evidence="2 3">
    <name type="scientific">Gluconobacter albidus</name>
    <dbReference type="NCBI Taxonomy" id="318683"/>
    <lineage>
        <taxon>Bacteria</taxon>
        <taxon>Pseudomonadati</taxon>
        <taxon>Pseudomonadota</taxon>
        <taxon>Alphaproteobacteria</taxon>
        <taxon>Acetobacterales</taxon>
        <taxon>Acetobacteraceae</taxon>
        <taxon>Gluconobacter</taxon>
    </lineage>
</organism>
<accession>A0ABQ5WYR1</accession>
<reference evidence="3" key="1">
    <citation type="journal article" date="2019" name="Int. J. Syst. Evol. Microbiol.">
        <title>The Global Catalogue of Microorganisms (GCM) 10K type strain sequencing project: providing services to taxonomists for standard genome sequencing and annotation.</title>
        <authorList>
            <consortium name="The Broad Institute Genomics Platform"/>
            <consortium name="The Broad Institute Genome Sequencing Center for Infectious Disease"/>
            <person name="Wu L."/>
            <person name="Ma J."/>
        </authorList>
    </citation>
    <scope>NUCLEOTIDE SEQUENCE [LARGE SCALE GENOMIC DNA]</scope>
    <source>
        <strain evidence="3">NBRC 3250</strain>
    </source>
</reference>
<evidence type="ECO:0000313" key="2">
    <source>
        <dbReference type="EMBL" id="GLQ68652.1"/>
    </source>
</evidence>
<feature type="region of interest" description="Disordered" evidence="1">
    <location>
        <begin position="44"/>
        <end position="70"/>
    </location>
</feature>